<evidence type="ECO:0000313" key="2">
    <source>
        <dbReference type="EMBL" id="CDW86258.1"/>
    </source>
</evidence>
<evidence type="ECO:0000256" key="1">
    <source>
        <dbReference type="SAM" id="MobiDB-lite"/>
    </source>
</evidence>
<feature type="compositionally biased region" description="Basic and acidic residues" evidence="1">
    <location>
        <begin position="43"/>
        <end position="67"/>
    </location>
</feature>
<dbReference type="InParanoid" id="A0A078AZM5"/>
<gene>
    <name evidence="2" type="primary">Contig19596.g20778</name>
    <name evidence="2" type="ORF">STYLEM_15351</name>
</gene>
<protein>
    <submittedName>
        <fullName evidence="2">Uncharacterized protein</fullName>
    </submittedName>
</protein>
<proteinExistence type="predicted"/>
<organism evidence="2 3">
    <name type="scientific">Stylonychia lemnae</name>
    <name type="common">Ciliate</name>
    <dbReference type="NCBI Taxonomy" id="5949"/>
    <lineage>
        <taxon>Eukaryota</taxon>
        <taxon>Sar</taxon>
        <taxon>Alveolata</taxon>
        <taxon>Ciliophora</taxon>
        <taxon>Intramacronucleata</taxon>
        <taxon>Spirotrichea</taxon>
        <taxon>Stichotrichia</taxon>
        <taxon>Sporadotrichida</taxon>
        <taxon>Oxytrichidae</taxon>
        <taxon>Stylonychinae</taxon>
        <taxon>Stylonychia</taxon>
    </lineage>
</organism>
<dbReference type="AlphaFoldDB" id="A0A078AZM5"/>
<accession>A0A078AZM5</accession>
<dbReference type="Proteomes" id="UP000039865">
    <property type="component" value="Unassembled WGS sequence"/>
</dbReference>
<name>A0A078AZM5_STYLE</name>
<evidence type="ECO:0000313" key="3">
    <source>
        <dbReference type="Proteomes" id="UP000039865"/>
    </source>
</evidence>
<reference evidence="2 3" key="1">
    <citation type="submission" date="2014-06" db="EMBL/GenBank/DDBJ databases">
        <authorList>
            <person name="Swart Estienne"/>
        </authorList>
    </citation>
    <scope>NUCLEOTIDE SEQUENCE [LARGE SCALE GENOMIC DNA]</scope>
    <source>
        <strain evidence="2 3">130c</strain>
    </source>
</reference>
<feature type="region of interest" description="Disordered" evidence="1">
    <location>
        <begin position="1"/>
        <end position="67"/>
    </location>
</feature>
<dbReference type="EMBL" id="CCKQ01014496">
    <property type="protein sequence ID" value="CDW86258.1"/>
    <property type="molecule type" value="Genomic_DNA"/>
</dbReference>
<sequence>MPTETNFNRKKQNYKIQKRRKDRMKKASHGQPTVDAKVARQKKLLERRERKQQEKKALKEGKMQIDK</sequence>
<keyword evidence="3" id="KW-1185">Reference proteome</keyword>
<feature type="compositionally biased region" description="Basic residues" evidence="1">
    <location>
        <begin position="8"/>
        <end position="28"/>
    </location>
</feature>